<dbReference type="RefSeq" id="WP_145218563.1">
    <property type="nucleotide sequence ID" value="NZ_CP036432.1"/>
</dbReference>
<accession>A0ABX5XYL1</accession>
<proteinExistence type="predicted"/>
<evidence type="ECO:0000313" key="1">
    <source>
        <dbReference type="EMBL" id="QDV87094.1"/>
    </source>
</evidence>
<organism evidence="1 2">
    <name type="scientific">Stieleria magnilauensis</name>
    <dbReference type="NCBI Taxonomy" id="2527963"/>
    <lineage>
        <taxon>Bacteria</taxon>
        <taxon>Pseudomonadati</taxon>
        <taxon>Planctomycetota</taxon>
        <taxon>Planctomycetia</taxon>
        <taxon>Pirellulales</taxon>
        <taxon>Pirellulaceae</taxon>
        <taxon>Stieleria</taxon>
    </lineage>
</organism>
<dbReference type="Proteomes" id="UP000318081">
    <property type="component" value="Chromosome"/>
</dbReference>
<sequence length="195" mass="22762">MGENEFEGSRAEFLQMLAEQGEEPAFITRHRRLDAAMEQLRWACRTHRQTLLRGPRLHLRKIASMIRGDWSKLSPCLASPSQWRVFASLHEEWNRNSPTPAWANQGLWFDRLDRPLRELRRSVDRFNRDWQSHLDTFDLKPINQMIAGFNDYYVLEKACAFGSEDIASRGFDPVPPVTPQSLLDEFPLVELPALR</sequence>
<dbReference type="EMBL" id="CP036432">
    <property type="protein sequence ID" value="QDV87094.1"/>
    <property type="molecule type" value="Genomic_DNA"/>
</dbReference>
<reference evidence="1 2" key="1">
    <citation type="submission" date="2019-02" db="EMBL/GenBank/DDBJ databases">
        <title>Deep-cultivation of Planctomycetes and their phenomic and genomic characterization uncovers novel biology.</title>
        <authorList>
            <person name="Wiegand S."/>
            <person name="Jogler M."/>
            <person name="Boedeker C."/>
            <person name="Pinto D."/>
            <person name="Vollmers J."/>
            <person name="Rivas-Marin E."/>
            <person name="Kohn T."/>
            <person name="Peeters S.H."/>
            <person name="Heuer A."/>
            <person name="Rast P."/>
            <person name="Oberbeckmann S."/>
            <person name="Bunk B."/>
            <person name="Jeske O."/>
            <person name="Meyerdierks A."/>
            <person name="Storesund J.E."/>
            <person name="Kallscheuer N."/>
            <person name="Luecker S."/>
            <person name="Lage O.M."/>
            <person name="Pohl T."/>
            <person name="Merkel B.J."/>
            <person name="Hornburger P."/>
            <person name="Mueller R.-W."/>
            <person name="Bruemmer F."/>
            <person name="Labrenz M."/>
            <person name="Spormann A.M."/>
            <person name="Op den Camp H."/>
            <person name="Overmann J."/>
            <person name="Amann R."/>
            <person name="Jetten M.S.M."/>
            <person name="Mascher T."/>
            <person name="Medema M.H."/>
            <person name="Devos D.P."/>
            <person name="Kaster A.-K."/>
            <person name="Ovreas L."/>
            <person name="Rohde M."/>
            <person name="Galperin M.Y."/>
            <person name="Jogler C."/>
        </authorList>
    </citation>
    <scope>NUCLEOTIDE SEQUENCE [LARGE SCALE GENOMIC DNA]</scope>
    <source>
        <strain evidence="1 2">TBK1r</strain>
    </source>
</reference>
<evidence type="ECO:0000313" key="2">
    <source>
        <dbReference type="Proteomes" id="UP000318081"/>
    </source>
</evidence>
<name>A0ABX5XYL1_9BACT</name>
<gene>
    <name evidence="1" type="ORF">TBK1r_61220</name>
</gene>
<keyword evidence="2" id="KW-1185">Reference proteome</keyword>
<protein>
    <submittedName>
        <fullName evidence="1">Uncharacterized protein</fullName>
    </submittedName>
</protein>